<evidence type="ECO:0000313" key="3">
    <source>
        <dbReference type="Proteomes" id="UP000280417"/>
    </source>
</evidence>
<protein>
    <recommendedName>
        <fullName evidence="1">Tagaturonate/fructuronate epimerase</fullName>
        <shortName evidence="1">D-TagA/D-FruA epimerase</shortName>
        <ecNumber evidence="1">5.1.2.7</ecNumber>
    </recommendedName>
</protein>
<dbReference type="SMR" id="A0A662DHX5"/>
<sequence>MQKEKALQSFNKKYADSFTPYPKSIRALKDGFVFMAKGEKEKFLILMEKSSIGRFQADVIGKIEVDSTALTVKVAGLTHHNLIQLREFFPFLSPSPASLKKSFGTGDRLGIATPAHLRAFEGKDIFPVLAQQSVRENERTGRSFEGVLDDAIWGCFETGYEGRFGADADHVKKIEDLKEAVECGYTMFTIDPSDFVRDDIFNLKEEEREKLYSLLPEKKELEKCYLEKSYNIKGKNLSFDRKSLRDISLIYCKALQHVVKCYRFLDEHKKGGFDFEVSVDETSLPTSFLAHIFIVEELHREKVDFQNLALRFVGEWQKGIDYIGDVEKFGKEVSLHAKIAKHLDGYKLSLHSGSDKFSVYPVFAEKTEGKFHIKTSGTSYLEAIKVIARKNPSLYREIHLFALKNFEKDKTSYHVTTDLSLVPDIDKILDKNLETLLETPNSRQLIHITYGSVLNAKDKKGEYLFKDRIYRTLFRYEDEHHSQVSSHIKKHLDLLKI</sequence>
<dbReference type="EMBL" id="QMQA01000070">
    <property type="protein sequence ID" value="RLE13903.1"/>
    <property type="molecule type" value="Genomic_DNA"/>
</dbReference>
<comment type="catalytic activity">
    <reaction evidence="1">
        <text>keto-D-tagaturonate = keto-D-fructuronate</text>
        <dbReference type="Rhea" id="RHEA:51656"/>
        <dbReference type="ChEBI" id="CHEBI:17886"/>
        <dbReference type="ChEBI" id="CHEBI:59881"/>
        <dbReference type="EC" id="5.1.2.7"/>
    </reaction>
</comment>
<comment type="function">
    <text evidence="1">Catalyzes the epimerization of D-tagaturonate (D-TagA) to D-fructuronate (D-FruA).</text>
</comment>
<proteinExistence type="inferred from homology"/>
<feature type="active site" description="Proton acceptor" evidence="1">
    <location>
        <position position="169"/>
    </location>
</feature>
<evidence type="ECO:0000313" key="2">
    <source>
        <dbReference type="EMBL" id="RLE13903.1"/>
    </source>
</evidence>
<dbReference type="AlphaFoldDB" id="A0A662DHX5"/>
<dbReference type="GO" id="GO:0046872">
    <property type="term" value="F:metal ion binding"/>
    <property type="evidence" value="ECO:0007669"/>
    <property type="project" value="UniProtKB-UniRule"/>
</dbReference>
<dbReference type="EC" id="5.1.2.7" evidence="1"/>
<keyword evidence="1" id="KW-0413">Isomerase</keyword>
<reference evidence="2 3" key="1">
    <citation type="submission" date="2018-06" db="EMBL/GenBank/DDBJ databases">
        <title>Extensive metabolic versatility and redundancy in microbially diverse, dynamic hydrothermal sediments.</title>
        <authorList>
            <person name="Dombrowski N."/>
            <person name="Teske A."/>
            <person name="Baker B.J."/>
        </authorList>
    </citation>
    <scope>NUCLEOTIDE SEQUENCE [LARGE SCALE GENOMIC DNA]</scope>
    <source>
        <strain evidence="2">B3_G15</strain>
    </source>
</reference>
<feature type="binding site" evidence="1">
    <location>
        <position position="170"/>
    </location>
    <ligand>
        <name>a divalent metal cation</name>
        <dbReference type="ChEBI" id="CHEBI:60240"/>
    </ligand>
</feature>
<comment type="caution">
    <text evidence="2">The sequence shown here is derived from an EMBL/GenBank/DDBJ whole genome shotgun (WGS) entry which is preliminary data.</text>
</comment>
<feature type="binding site" evidence="1">
    <location>
        <position position="318"/>
    </location>
    <ligand>
        <name>a divalent metal cation</name>
        <dbReference type="ChEBI" id="CHEBI:60240"/>
    </ligand>
</feature>
<name>A0A662DHX5_UNCAE</name>
<dbReference type="Pfam" id="PF16257">
    <property type="entry name" value="UxaE"/>
    <property type="match status" value="1"/>
</dbReference>
<accession>A0A662DHX5</accession>
<dbReference type="InterPro" id="IPR032586">
    <property type="entry name" value="UxaE"/>
</dbReference>
<evidence type="ECO:0000256" key="1">
    <source>
        <dbReference type="HAMAP-Rule" id="MF_02243"/>
    </source>
</evidence>
<comment type="cofactor">
    <cofactor evidence="1">
        <name>a divalent metal cation</name>
        <dbReference type="ChEBI" id="CHEBI:60240"/>
    </cofactor>
</comment>
<organism evidence="2 3">
    <name type="scientific">Aerophobetes bacterium</name>
    <dbReference type="NCBI Taxonomy" id="2030807"/>
    <lineage>
        <taxon>Bacteria</taxon>
        <taxon>Candidatus Aerophobota</taxon>
    </lineage>
</organism>
<keyword evidence="1" id="KW-0479">Metal-binding</keyword>
<gene>
    <name evidence="1" type="primary">uxaE</name>
    <name evidence="2" type="ORF">DRJ04_03420</name>
</gene>
<dbReference type="HAMAP" id="MF_02243">
    <property type="entry name" value="UxaE"/>
    <property type="match status" value="1"/>
</dbReference>
<dbReference type="GO" id="GO:0016856">
    <property type="term" value="F:racemase and epimerase activity, acting on hydroxy acids and derivatives"/>
    <property type="evidence" value="ECO:0007669"/>
    <property type="project" value="UniProtKB-UniRule"/>
</dbReference>
<feature type="active site" description="Proton donor" evidence="1">
    <location>
        <position position="276"/>
    </location>
</feature>
<comment type="similarity">
    <text evidence="1">Belongs to the UxaE family.</text>
</comment>
<dbReference type="Proteomes" id="UP000280417">
    <property type="component" value="Unassembled WGS sequence"/>
</dbReference>
<feature type="binding site" evidence="1">
    <location>
        <position position="351"/>
    </location>
    <ligand>
        <name>a divalent metal cation</name>
        <dbReference type="ChEBI" id="CHEBI:60240"/>
    </ligand>
</feature>